<feature type="compositionally biased region" description="Basic and acidic residues" evidence="1">
    <location>
        <begin position="32"/>
        <end position="43"/>
    </location>
</feature>
<sequence length="151" mass="17112">MKINNDTNKPIDTTVTTDTIVTELTTITDKMITEKLDPTRDGDQPQQHSRVARHQTDKPVDTTQRLTDKQSQTNKGYDEPDVSDQNVDEITAQTDLYHRTTKTTIDTDKRYTIDNDRSDQDLSTSDANTVTVSSEENTTDYNDAIPTTNRD</sequence>
<evidence type="ECO:0000313" key="2">
    <source>
        <dbReference type="EMBL" id="CAD7633197.1"/>
    </source>
</evidence>
<dbReference type="AlphaFoldDB" id="A0A7R9Q6T9"/>
<dbReference type="EMBL" id="CAJPIZ010012310">
    <property type="protein sequence ID" value="CAG2113627.1"/>
    <property type="molecule type" value="Genomic_DNA"/>
</dbReference>
<gene>
    <name evidence="2" type="ORF">OSB1V03_LOCUS13595</name>
</gene>
<reference evidence="2" key="1">
    <citation type="submission" date="2020-11" db="EMBL/GenBank/DDBJ databases">
        <authorList>
            <person name="Tran Van P."/>
        </authorList>
    </citation>
    <scope>NUCLEOTIDE SEQUENCE</scope>
</reference>
<accession>A0A7R9Q6T9</accession>
<feature type="region of interest" description="Disordered" evidence="1">
    <location>
        <begin position="32"/>
        <end position="151"/>
    </location>
</feature>
<evidence type="ECO:0000256" key="1">
    <source>
        <dbReference type="SAM" id="MobiDB-lite"/>
    </source>
</evidence>
<keyword evidence="3" id="KW-1185">Reference proteome</keyword>
<dbReference type="Proteomes" id="UP000759131">
    <property type="component" value="Unassembled WGS sequence"/>
</dbReference>
<evidence type="ECO:0000313" key="3">
    <source>
        <dbReference type="Proteomes" id="UP000759131"/>
    </source>
</evidence>
<proteinExistence type="predicted"/>
<protein>
    <submittedName>
        <fullName evidence="2">Uncharacterized protein</fullName>
    </submittedName>
</protein>
<organism evidence="2">
    <name type="scientific">Medioppia subpectinata</name>
    <dbReference type="NCBI Taxonomy" id="1979941"/>
    <lineage>
        <taxon>Eukaryota</taxon>
        <taxon>Metazoa</taxon>
        <taxon>Ecdysozoa</taxon>
        <taxon>Arthropoda</taxon>
        <taxon>Chelicerata</taxon>
        <taxon>Arachnida</taxon>
        <taxon>Acari</taxon>
        <taxon>Acariformes</taxon>
        <taxon>Sarcoptiformes</taxon>
        <taxon>Oribatida</taxon>
        <taxon>Brachypylina</taxon>
        <taxon>Oppioidea</taxon>
        <taxon>Oppiidae</taxon>
        <taxon>Medioppia</taxon>
    </lineage>
</organism>
<dbReference type="EMBL" id="OC866885">
    <property type="protein sequence ID" value="CAD7633197.1"/>
    <property type="molecule type" value="Genomic_DNA"/>
</dbReference>
<feature type="compositionally biased region" description="Polar residues" evidence="1">
    <location>
        <begin position="121"/>
        <end position="151"/>
    </location>
</feature>
<name>A0A7R9Q6T9_9ACAR</name>
<feature type="compositionally biased region" description="Basic and acidic residues" evidence="1">
    <location>
        <begin position="105"/>
        <end position="120"/>
    </location>
</feature>
<dbReference type="OrthoDB" id="6532548at2759"/>
<feature type="compositionally biased region" description="Polar residues" evidence="1">
    <location>
        <begin position="61"/>
        <end position="75"/>
    </location>
</feature>